<dbReference type="GO" id="GO:0003723">
    <property type="term" value="F:RNA binding"/>
    <property type="evidence" value="ECO:0007669"/>
    <property type="project" value="InterPro"/>
</dbReference>
<dbReference type="GO" id="GO:0140098">
    <property type="term" value="F:catalytic activity, acting on RNA"/>
    <property type="evidence" value="ECO:0007669"/>
    <property type="project" value="UniProtKB-ARBA"/>
</dbReference>
<dbReference type="InterPro" id="IPR006145">
    <property type="entry name" value="PsdUridine_synth_RsuA/RluA"/>
</dbReference>
<dbReference type="Proteomes" id="UP000237056">
    <property type="component" value="Unassembled WGS sequence"/>
</dbReference>
<dbReference type="RefSeq" id="WP_103726703.1">
    <property type="nucleotide sequence ID" value="NZ_PQNY01000014.1"/>
</dbReference>
<dbReference type="InterPro" id="IPR006224">
    <property type="entry name" value="PsdUridine_synth_RluA-like_CS"/>
</dbReference>
<reference evidence="4 5" key="1">
    <citation type="submission" date="2018-01" db="EMBL/GenBank/DDBJ databases">
        <title>Genomic Encyclopedia of Type Strains, Phase I: the one thousand microbial genomes (KMG-I) project.</title>
        <authorList>
            <person name="Goeker M."/>
        </authorList>
    </citation>
    <scope>NUCLEOTIDE SEQUENCE [LARGE SCALE GENOMIC DNA]</scope>
    <source>
        <strain evidence="4 5">DSM 17960</strain>
    </source>
</reference>
<dbReference type="PANTHER" id="PTHR21600">
    <property type="entry name" value="MITOCHONDRIAL RNA PSEUDOURIDINE SYNTHASE"/>
    <property type="match status" value="1"/>
</dbReference>
<dbReference type="SUPFAM" id="SSF55120">
    <property type="entry name" value="Pseudouridine synthase"/>
    <property type="match status" value="1"/>
</dbReference>
<dbReference type="AlphaFoldDB" id="A0A2S4N5T2"/>
<comment type="similarity">
    <text evidence="1">Belongs to the pseudouridine synthase RluA family.</text>
</comment>
<dbReference type="PANTHER" id="PTHR21600:SF83">
    <property type="entry name" value="PSEUDOURIDYLATE SYNTHASE RPUSD4, MITOCHONDRIAL"/>
    <property type="match status" value="1"/>
</dbReference>
<dbReference type="Gene3D" id="3.30.2350.10">
    <property type="entry name" value="Pseudouridine synthase"/>
    <property type="match status" value="1"/>
</dbReference>
<dbReference type="Pfam" id="PF00849">
    <property type="entry name" value="PseudoU_synth_2"/>
    <property type="match status" value="1"/>
</dbReference>
<evidence type="ECO:0000259" key="3">
    <source>
        <dbReference type="Pfam" id="PF00849"/>
    </source>
</evidence>
<organism evidence="4 5">
    <name type="scientific">Flavobacterium croceum DSM 17960</name>
    <dbReference type="NCBI Taxonomy" id="1121886"/>
    <lineage>
        <taxon>Bacteria</taxon>
        <taxon>Pseudomonadati</taxon>
        <taxon>Bacteroidota</taxon>
        <taxon>Flavobacteriia</taxon>
        <taxon>Flavobacteriales</taxon>
        <taxon>Flavobacteriaceae</taxon>
        <taxon>Flavobacterium</taxon>
    </lineage>
</organism>
<dbReference type="OrthoDB" id="9807829at2"/>
<evidence type="ECO:0000256" key="1">
    <source>
        <dbReference type="ARBA" id="ARBA00010876"/>
    </source>
</evidence>
<proteinExistence type="inferred from homology"/>
<name>A0A2S4N5T2_9FLAO</name>
<dbReference type="PROSITE" id="PS01129">
    <property type="entry name" value="PSI_RLU"/>
    <property type="match status" value="1"/>
</dbReference>
<dbReference type="EMBL" id="PQNY01000014">
    <property type="protein sequence ID" value="POS01068.1"/>
    <property type="molecule type" value="Genomic_DNA"/>
</dbReference>
<comment type="caution">
    <text evidence="4">The sequence shown here is derived from an EMBL/GenBank/DDBJ whole genome shotgun (WGS) entry which is preliminary data.</text>
</comment>
<evidence type="ECO:0000256" key="2">
    <source>
        <dbReference type="ARBA" id="ARBA00023235"/>
    </source>
</evidence>
<protein>
    <submittedName>
        <fullName evidence="4">Ribosomal large subunit pseudouridine synthase D</fullName>
    </submittedName>
</protein>
<dbReference type="GO" id="GO:0001522">
    <property type="term" value="P:pseudouridine synthesis"/>
    <property type="evidence" value="ECO:0007669"/>
    <property type="project" value="InterPro"/>
</dbReference>
<gene>
    <name evidence="4" type="ORF">Q361_11414</name>
</gene>
<dbReference type="GO" id="GO:0006396">
    <property type="term" value="P:RNA processing"/>
    <property type="evidence" value="ECO:0007669"/>
    <property type="project" value="UniProtKB-ARBA"/>
</dbReference>
<evidence type="ECO:0000313" key="5">
    <source>
        <dbReference type="Proteomes" id="UP000237056"/>
    </source>
</evidence>
<keyword evidence="5" id="KW-1185">Reference proteome</keyword>
<dbReference type="InterPro" id="IPR020103">
    <property type="entry name" value="PsdUridine_synth_cat_dom_sf"/>
</dbReference>
<keyword evidence="2" id="KW-0413">Isomerase</keyword>
<evidence type="ECO:0000313" key="4">
    <source>
        <dbReference type="EMBL" id="POS01068.1"/>
    </source>
</evidence>
<dbReference type="InterPro" id="IPR050188">
    <property type="entry name" value="RluA_PseudoU_synthase"/>
</dbReference>
<dbReference type="CDD" id="cd02869">
    <property type="entry name" value="PseudoU_synth_RluA_like"/>
    <property type="match status" value="1"/>
</dbReference>
<feature type="domain" description="Pseudouridine synthase RsuA/RluA-like" evidence="3">
    <location>
        <begin position="20"/>
        <end position="176"/>
    </location>
</feature>
<sequence>METKVISTKSNLQVLYEDNHIIVVNKRVGDIVQGDKTGDKPLSDIVKEYIKDKYNKQGEVFLGVVHRLDRPTTGIVVFARTSKALERLNKMFSNRETNKVYWAVVKNCPPHNADQLTHYLVRNTKNNTSKAFLKEVPNSKKAVLDYKIIQTLHNFYVLEIVLHTGRHHQIRSQLAAIGCPIKGDLKYGFDRSNPDGGIHLHARSLALVHPVSKQNMSFTAPLPNDNIWKFVNS</sequence>
<dbReference type="GO" id="GO:0009982">
    <property type="term" value="F:pseudouridine synthase activity"/>
    <property type="evidence" value="ECO:0007669"/>
    <property type="project" value="InterPro"/>
</dbReference>
<accession>A0A2S4N5T2</accession>